<dbReference type="InterPro" id="IPR056336">
    <property type="entry name" value="YVC1_C"/>
</dbReference>
<feature type="compositionally biased region" description="Low complexity" evidence="2">
    <location>
        <begin position="87"/>
        <end position="98"/>
    </location>
</feature>
<gene>
    <name evidence="5" type="ORF">C8A03DRAFT_47654</name>
</gene>
<dbReference type="Pfam" id="PF22942">
    <property type="entry name" value="DUF7025"/>
    <property type="match status" value="1"/>
</dbReference>
<feature type="compositionally biased region" description="Basic residues" evidence="2">
    <location>
        <begin position="107"/>
        <end position="133"/>
    </location>
</feature>
<keyword evidence="3" id="KW-1133">Transmembrane helix</keyword>
<feature type="domain" description="AAA+ ATPase" evidence="4">
    <location>
        <begin position="742"/>
        <end position="869"/>
    </location>
</feature>
<dbReference type="InterPro" id="IPR054289">
    <property type="entry name" value="DUF7025"/>
</dbReference>
<evidence type="ECO:0000256" key="2">
    <source>
        <dbReference type="SAM" id="MobiDB-lite"/>
    </source>
</evidence>
<dbReference type="SUPFAM" id="SSF52540">
    <property type="entry name" value="P-loop containing nucleoside triphosphate hydrolases"/>
    <property type="match status" value="1"/>
</dbReference>
<dbReference type="Pfam" id="PF00004">
    <property type="entry name" value="AAA"/>
    <property type="match status" value="1"/>
</dbReference>
<feature type="region of interest" description="Disordered" evidence="2">
    <location>
        <begin position="635"/>
        <end position="661"/>
    </location>
</feature>
<dbReference type="Proteomes" id="UP001303760">
    <property type="component" value="Unassembled WGS sequence"/>
</dbReference>
<dbReference type="CDD" id="cd19481">
    <property type="entry name" value="RecA-like_protease"/>
    <property type="match status" value="1"/>
</dbReference>
<keyword evidence="6" id="KW-1185">Reference proteome</keyword>
<feature type="region of interest" description="Disordered" evidence="2">
    <location>
        <begin position="1"/>
        <end position="161"/>
    </location>
</feature>
<dbReference type="Pfam" id="PF23190">
    <property type="entry name" value="LHD_TRPY1"/>
    <property type="match status" value="1"/>
</dbReference>
<feature type="transmembrane region" description="Helical" evidence="3">
    <location>
        <begin position="1260"/>
        <end position="1281"/>
    </location>
</feature>
<reference evidence="5" key="2">
    <citation type="submission" date="2023-05" db="EMBL/GenBank/DDBJ databases">
        <authorList>
            <consortium name="Lawrence Berkeley National Laboratory"/>
            <person name="Steindorff A."/>
            <person name="Hensen N."/>
            <person name="Bonometti L."/>
            <person name="Westerberg I."/>
            <person name="Brannstrom I.O."/>
            <person name="Guillou S."/>
            <person name="Cros-Aarteil S."/>
            <person name="Calhoun S."/>
            <person name="Haridas S."/>
            <person name="Kuo A."/>
            <person name="Mondo S."/>
            <person name="Pangilinan J."/>
            <person name="Riley R."/>
            <person name="Labutti K."/>
            <person name="Andreopoulos B."/>
            <person name="Lipzen A."/>
            <person name="Chen C."/>
            <person name="Yanf M."/>
            <person name="Daum C."/>
            <person name="Ng V."/>
            <person name="Clum A."/>
            <person name="Ohm R."/>
            <person name="Martin F."/>
            <person name="Silar P."/>
            <person name="Natvig D."/>
            <person name="Lalanne C."/>
            <person name="Gautier V."/>
            <person name="Ament-Velasquez S.L."/>
            <person name="Kruys A."/>
            <person name="Hutchinson M.I."/>
            <person name="Powell A.J."/>
            <person name="Barry K."/>
            <person name="Miller A.N."/>
            <person name="Grigoriev I.V."/>
            <person name="Debuchy R."/>
            <person name="Gladieux P."/>
            <person name="Thoren M.H."/>
            <person name="Johannesson H."/>
        </authorList>
    </citation>
    <scope>NUCLEOTIDE SEQUENCE</scope>
    <source>
        <strain evidence="5">CBS 532.94</strain>
    </source>
</reference>
<feature type="compositionally biased region" description="Basic and acidic residues" evidence="2">
    <location>
        <begin position="1"/>
        <end position="13"/>
    </location>
</feature>
<feature type="coiled-coil region" evidence="1">
    <location>
        <begin position="344"/>
        <end position="375"/>
    </location>
</feature>
<dbReference type="InterPro" id="IPR027417">
    <property type="entry name" value="P-loop_NTPase"/>
</dbReference>
<dbReference type="InterPro" id="IPR056337">
    <property type="entry name" value="LHD_YVC1"/>
</dbReference>
<feature type="compositionally biased region" description="Low complexity" evidence="2">
    <location>
        <begin position="134"/>
        <end position="146"/>
    </location>
</feature>
<name>A0AAN7C342_9PEZI</name>
<feature type="transmembrane region" description="Helical" evidence="3">
    <location>
        <begin position="1363"/>
        <end position="1384"/>
    </location>
</feature>
<dbReference type="PANTHER" id="PTHR46411:SF1">
    <property type="entry name" value="FAMILY ATPASE, PUTATIVE (AFU_ORTHOLOGUE AFUA_7G05752)-RELATED"/>
    <property type="match status" value="1"/>
</dbReference>
<reference evidence="5" key="1">
    <citation type="journal article" date="2023" name="Mol. Phylogenet. Evol.">
        <title>Genome-scale phylogeny and comparative genomics of the fungal order Sordariales.</title>
        <authorList>
            <person name="Hensen N."/>
            <person name="Bonometti L."/>
            <person name="Westerberg I."/>
            <person name="Brannstrom I.O."/>
            <person name="Guillou S."/>
            <person name="Cros-Aarteil S."/>
            <person name="Calhoun S."/>
            <person name="Haridas S."/>
            <person name="Kuo A."/>
            <person name="Mondo S."/>
            <person name="Pangilinan J."/>
            <person name="Riley R."/>
            <person name="LaButti K."/>
            <person name="Andreopoulos B."/>
            <person name="Lipzen A."/>
            <person name="Chen C."/>
            <person name="Yan M."/>
            <person name="Daum C."/>
            <person name="Ng V."/>
            <person name="Clum A."/>
            <person name="Steindorff A."/>
            <person name="Ohm R.A."/>
            <person name="Martin F."/>
            <person name="Silar P."/>
            <person name="Natvig D.O."/>
            <person name="Lalanne C."/>
            <person name="Gautier V."/>
            <person name="Ament-Velasquez S.L."/>
            <person name="Kruys A."/>
            <person name="Hutchinson M.I."/>
            <person name="Powell A.J."/>
            <person name="Barry K."/>
            <person name="Miller A.N."/>
            <person name="Grigoriev I.V."/>
            <person name="Debuchy R."/>
            <person name="Gladieux P."/>
            <person name="Hiltunen Thoren M."/>
            <person name="Johannesson H."/>
        </authorList>
    </citation>
    <scope>NUCLEOTIDE SEQUENCE</scope>
    <source>
        <strain evidence="5">CBS 532.94</strain>
    </source>
</reference>
<feature type="transmembrane region" description="Helical" evidence="3">
    <location>
        <begin position="1302"/>
        <end position="1321"/>
    </location>
</feature>
<dbReference type="GO" id="GO:0005524">
    <property type="term" value="F:ATP binding"/>
    <property type="evidence" value="ECO:0007669"/>
    <property type="project" value="InterPro"/>
</dbReference>
<comment type="caution">
    <text evidence="5">The sequence shown here is derived from an EMBL/GenBank/DDBJ whole genome shotgun (WGS) entry which is preliminary data.</text>
</comment>
<dbReference type="SMART" id="SM00382">
    <property type="entry name" value="AAA"/>
    <property type="match status" value="1"/>
</dbReference>
<evidence type="ECO:0000256" key="1">
    <source>
        <dbReference type="SAM" id="Coils"/>
    </source>
</evidence>
<dbReference type="PANTHER" id="PTHR46411">
    <property type="entry name" value="FAMILY ATPASE, PUTATIVE-RELATED"/>
    <property type="match status" value="1"/>
</dbReference>
<proteinExistence type="predicted"/>
<dbReference type="InterPro" id="IPR003959">
    <property type="entry name" value="ATPase_AAA_core"/>
</dbReference>
<feature type="transmembrane region" description="Helical" evidence="3">
    <location>
        <begin position="1450"/>
        <end position="1466"/>
    </location>
</feature>
<keyword evidence="1" id="KW-0175">Coiled coil</keyword>
<sequence>MDSEDRNSADVREGNPPVPAKSEESKAPAESSPKSAEGEPKANDRSDGNKKLAKDKGSKKRAKGKAKKSKKAASPAESESDSDSSDTSDGSPSSSADDSQSEGETSKKKRVTKKRQGPQKGKKTRAKKPKKTPKTQASSDSGSDSSESGDSDSSDDDGAQQTQADDLLKKLQLLLLQQQQGGGSYQYNGGLNNNVPPPIYDTGLRQNPARLRRGGARPSGRANLNLGGIDPSLLMDAQQQQKDNKKRQKATKLDYKRVDQVWDDTIHNYKLQDTAEETVDAQYDEFIFHVRRTFDWEGKYKATIVDIKSKLLRECLQDVMGGIKGVSLVDDTPKLDPNMLFLYLEDLRKHMKDLKKQAKTAKKKEQKRLESKRQHLKVLIKYVNKDYADIKNSLYPMLENGLITFDLLWALWKPNTLAYTTTYGSHDEPRVFKVEMAEKHHSLMKGDYYYIEGKYFEYDGKQFGFGSMAEEIGDFRGARKITSLGCYPLKYHKNEAQLRRDLVDRGKKFVSLSGVHYKSHQGMAYYKKKKAIIKVNINGRIMIDPSIHRRINPNYPISLVRPKDHDLLSDDEDSDDESGCCGCDSELEADGDLDGEKTKFVTKVIRDDKGNVSLVRMPKFNDDEAAGKEKLDKVTAKGEDTVQENGEEAPATPTKGKETKPIPEFSDEEYLIASPVVLGFAFAEKLWLEFTVSGVKEIQWNETAYESLVLEPKTKDIVKALVESHKYHAAESIDDVIQGKGKGLVAVLHGPPGTGKTLTAEGISELLKCPLYMASAGELGTDSRYLESELQKILDICHAWGAILLLDEADVFLEKRNMHDIHRNALVSIFLRQLEYFQGILFLTTNRVETFDDAFQSRIHIALRYDNLDHRAKKAIFKIFIERVRVLEKINLMPFSEEDYNQLARHELNGRQIKNTVRTAQALAVNKGEPLSMSHIRQVLDVQTNFERDLKGVLPTYRTGSIQSAIPAQAVTEVALRIRHLIEECVPCELKEDLVTSPHSKVITPKVIKAAKEAGGREHGACVVFCLLVNKRWWRHQSMMELWDAELHQLRATACEVIAKKIIDSEEDMEYLLHSVLLKRYSIIVDGRPTHPVNVIEKAVDLHALRVIGASGYQKCVKYLWRGWLVQDENDPATFIDYRDKDNMSYWAHLDPDRMRAPRYQNAAQMLFSFVYLGLYTLAMNTVNEDGGIDFVEGLLYMFTFGFICDEIAKFWKAGYHILNFWNAFNSILYGLLSTSFVLRCIALSHGHNDPNGLRHHYSALGYSFLAVSAPMFWGRLLLYLDSFRFFGAMLVVLKVMMKESLIFFALLGVIVVGFLQAFVGLDYADDRVLEDIFFIVQSMANAVMQAPDFSGFERFRPPFGLVLYYCFTFVVMVVLLNILIALFNSAYEDIYENANDEYLAMFAMKTVTFVRAPDENVYIPPFNLIEIFLIALPLEWWMDKKMYERINDIVMGVIYSPLLLISAYFETRWAREIRANRARGEADDDTVEEWEQMMGQVDFEADGWKKRVDTAKSNLEEDHAVTEVKKLREEVDKLKEVVLSLHKALADGKDEDGGR</sequence>
<feature type="transmembrane region" description="Helical" evidence="3">
    <location>
        <begin position="1163"/>
        <end position="1183"/>
    </location>
</feature>
<dbReference type="InterPro" id="IPR003593">
    <property type="entry name" value="AAA+_ATPase"/>
</dbReference>
<dbReference type="GO" id="GO:0016887">
    <property type="term" value="F:ATP hydrolysis activity"/>
    <property type="evidence" value="ECO:0007669"/>
    <property type="project" value="InterPro"/>
</dbReference>
<protein>
    <recommendedName>
        <fullName evidence="4">AAA+ ATPase domain-containing protein</fullName>
    </recommendedName>
</protein>
<feature type="transmembrane region" description="Helical" evidence="3">
    <location>
        <begin position="1224"/>
        <end position="1248"/>
    </location>
</feature>
<feature type="compositionally biased region" description="Basic residues" evidence="2">
    <location>
        <begin position="57"/>
        <end position="71"/>
    </location>
</feature>
<dbReference type="EMBL" id="MU860452">
    <property type="protein sequence ID" value="KAK4233902.1"/>
    <property type="molecule type" value="Genomic_DNA"/>
</dbReference>
<dbReference type="Gene3D" id="3.40.50.300">
    <property type="entry name" value="P-loop containing nucleotide triphosphate hydrolases"/>
    <property type="match status" value="1"/>
</dbReference>
<feature type="transmembrane region" description="Helical" evidence="3">
    <location>
        <begin position="1419"/>
        <end position="1438"/>
    </location>
</feature>
<evidence type="ECO:0000256" key="3">
    <source>
        <dbReference type="SAM" id="Phobius"/>
    </source>
</evidence>
<keyword evidence="3" id="KW-0812">Transmembrane</keyword>
<evidence type="ECO:0000259" key="4">
    <source>
        <dbReference type="SMART" id="SM00382"/>
    </source>
</evidence>
<feature type="compositionally biased region" description="Basic and acidic residues" evidence="2">
    <location>
        <begin position="36"/>
        <end position="56"/>
    </location>
</feature>
<dbReference type="Pfam" id="PF23317">
    <property type="entry name" value="YVC1_C"/>
    <property type="match status" value="1"/>
</dbReference>
<organism evidence="5 6">
    <name type="scientific">Achaetomium macrosporum</name>
    <dbReference type="NCBI Taxonomy" id="79813"/>
    <lineage>
        <taxon>Eukaryota</taxon>
        <taxon>Fungi</taxon>
        <taxon>Dikarya</taxon>
        <taxon>Ascomycota</taxon>
        <taxon>Pezizomycotina</taxon>
        <taxon>Sordariomycetes</taxon>
        <taxon>Sordariomycetidae</taxon>
        <taxon>Sordariales</taxon>
        <taxon>Chaetomiaceae</taxon>
        <taxon>Achaetomium</taxon>
    </lineage>
</organism>
<keyword evidence="3" id="KW-0472">Membrane</keyword>
<evidence type="ECO:0000313" key="6">
    <source>
        <dbReference type="Proteomes" id="UP001303760"/>
    </source>
</evidence>
<evidence type="ECO:0000313" key="5">
    <source>
        <dbReference type="EMBL" id="KAK4233902.1"/>
    </source>
</evidence>
<feature type="coiled-coil region" evidence="1">
    <location>
        <begin position="1518"/>
        <end position="1545"/>
    </location>
</feature>
<accession>A0AAN7C342</accession>
<feature type="compositionally biased region" description="Acidic residues" evidence="2">
    <location>
        <begin position="147"/>
        <end position="158"/>
    </location>
</feature>